<protein>
    <submittedName>
        <fullName evidence="2">Uncharacterized protein</fullName>
    </submittedName>
</protein>
<dbReference type="EMBL" id="DXES01000186">
    <property type="protein sequence ID" value="HIX66330.1"/>
    <property type="molecule type" value="Genomic_DNA"/>
</dbReference>
<dbReference type="AlphaFoldDB" id="A0A9D1WT51"/>
<organism evidence="2 3">
    <name type="scientific">Candidatus Anaerotruncus excrementipullorum</name>
    <dbReference type="NCBI Taxonomy" id="2838465"/>
    <lineage>
        <taxon>Bacteria</taxon>
        <taxon>Bacillati</taxon>
        <taxon>Bacillota</taxon>
        <taxon>Clostridia</taxon>
        <taxon>Eubacteriales</taxon>
        <taxon>Oscillospiraceae</taxon>
        <taxon>Anaerotruncus</taxon>
    </lineage>
</organism>
<dbReference type="Proteomes" id="UP000886800">
    <property type="component" value="Unassembled WGS sequence"/>
</dbReference>
<keyword evidence="1" id="KW-1133">Transmembrane helix</keyword>
<feature type="transmembrane region" description="Helical" evidence="1">
    <location>
        <begin position="32"/>
        <end position="52"/>
    </location>
</feature>
<keyword evidence="1" id="KW-0812">Transmembrane</keyword>
<accession>A0A9D1WT51</accession>
<evidence type="ECO:0000256" key="1">
    <source>
        <dbReference type="SAM" id="Phobius"/>
    </source>
</evidence>
<evidence type="ECO:0000313" key="3">
    <source>
        <dbReference type="Proteomes" id="UP000886800"/>
    </source>
</evidence>
<proteinExistence type="predicted"/>
<name>A0A9D1WT51_9FIRM</name>
<sequence length="190" mass="19971">MYPPGKEGGSLRRERFAGLLARLLGSRGGLRGTLTALALLVAAAGVGVWLAVNARQVPRDLLDSSLVAQLFPAGQRGRVALLLEDPDSSALLVKYVDALGQALGQLEDPGAWSLQRFLAILEAAGQAGCRVRGFSWQAEEQALAVRCQGGDAAGMQAALEGSGLFRPVSLLQPDGQEIYTILCGFSEPDL</sequence>
<comment type="caution">
    <text evidence="2">The sequence shown here is derived from an EMBL/GenBank/DDBJ whole genome shotgun (WGS) entry which is preliminary data.</text>
</comment>
<reference evidence="2" key="2">
    <citation type="submission" date="2021-04" db="EMBL/GenBank/DDBJ databases">
        <authorList>
            <person name="Gilroy R."/>
        </authorList>
    </citation>
    <scope>NUCLEOTIDE SEQUENCE</scope>
    <source>
        <strain evidence="2">CHK188-5543</strain>
    </source>
</reference>
<reference evidence="2" key="1">
    <citation type="journal article" date="2021" name="PeerJ">
        <title>Extensive microbial diversity within the chicken gut microbiome revealed by metagenomics and culture.</title>
        <authorList>
            <person name="Gilroy R."/>
            <person name="Ravi A."/>
            <person name="Getino M."/>
            <person name="Pursley I."/>
            <person name="Horton D.L."/>
            <person name="Alikhan N.F."/>
            <person name="Baker D."/>
            <person name="Gharbi K."/>
            <person name="Hall N."/>
            <person name="Watson M."/>
            <person name="Adriaenssens E.M."/>
            <person name="Foster-Nyarko E."/>
            <person name="Jarju S."/>
            <person name="Secka A."/>
            <person name="Antonio M."/>
            <person name="Oren A."/>
            <person name="Chaudhuri R.R."/>
            <person name="La Ragione R."/>
            <person name="Hildebrand F."/>
            <person name="Pallen M.J."/>
        </authorList>
    </citation>
    <scope>NUCLEOTIDE SEQUENCE</scope>
    <source>
        <strain evidence="2">CHK188-5543</strain>
    </source>
</reference>
<evidence type="ECO:0000313" key="2">
    <source>
        <dbReference type="EMBL" id="HIX66330.1"/>
    </source>
</evidence>
<keyword evidence="1" id="KW-0472">Membrane</keyword>
<gene>
    <name evidence="2" type="ORF">H9736_08795</name>
</gene>